<gene>
    <name evidence="3" type="ORF">HU738_024410</name>
    <name evidence="2" type="ORF">HU738_23940</name>
</gene>
<dbReference type="Proteomes" id="UP000628137">
    <property type="component" value="Unassembled WGS sequence"/>
</dbReference>
<evidence type="ECO:0000313" key="3">
    <source>
        <dbReference type="EMBL" id="MBV4544202.1"/>
    </source>
</evidence>
<sequence length="167" mass="18811">MIDDEKFEELLPAETTGDGEPVETEVDDREVSPEPETEEPEVPVGPIDPQGPLARLFQEGKEGRDLNDEEFAAFEQVKMHVHTTFITALAEQDLDGYENAACYVYDAKGDKSSLRTYLIWALIAGTLEKADIDKFEFDGTLFADDEGKLWTAVEETFRRMMKMAPIV</sequence>
<feature type="region of interest" description="Disordered" evidence="1">
    <location>
        <begin position="1"/>
        <end position="51"/>
    </location>
</feature>
<accession>A0A923GNI6</accession>
<feature type="compositionally biased region" description="Acidic residues" evidence="1">
    <location>
        <begin position="20"/>
        <end position="41"/>
    </location>
</feature>
<dbReference type="EMBL" id="JABWRP010000032">
    <property type="protein sequence ID" value="MBC3473617.1"/>
    <property type="molecule type" value="Genomic_DNA"/>
</dbReference>
<keyword evidence="4" id="KW-1185">Reference proteome</keyword>
<evidence type="ECO:0008006" key="5">
    <source>
        <dbReference type="Google" id="ProtNLM"/>
    </source>
</evidence>
<evidence type="ECO:0000313" key="4">
    <source>
        <dbReference type="Proteomes" id="UP000628137"/>
    </source>
</evidence>
<dbReference type="AlphaFoldDB" id="A0A923GNI6"/>
<name>A0A923GNI6_9PSED</name>
<evidence type="ECO:0000256" key="1">
    <source>
        <dbReference type="SAM" id="MobiDB-lite"/>
    </source>
</evidence>
<reference evidence="3" key="3">
    <citation type="submission" date="2021-06" db="EMBL/GenBank/DDBJ databases">
        <title>Updating the genus Pseudomonas: Description of 43 new species and partition of the Pseudomonas putida group.</title>
        <authorList>
            <person name="Girard L."/>
            <person name="Lood C."/>
            <person name="Vandamme P."/>
            <person name="Rokni-Zadeh H."/>
            <person name="Van Noort V."/>
            <person name="Hofte M."/>
            <person name="Lavigne R."/>
            <person name="De Mot R."/>
        </authorList>
    </citation>
    <scope>NUCLEOTIDE SEQUENCE</scope>
    <source>
        <strain evidence="3">RW4S2</strain>
    </source>
</reference>
<comment type="caution">
    <text evidence="2">The sequence shown here is derived from an EMBL/GenBank/DDBJ whole genome shotgun (WGS) entry which is preliminary data.</text>
</comment>
<dbReference type="EMBL" id="JABWRP020000029">
    <property type="protein sequence ID" value="MBV4544202.1"/>
    <property type="molecule type" value="Genomic_DNA"/>
</dbReference>
<evidence type="ECO:0000313" key="2">
    <source>
        <dbReference type="EMBL" id="MBC3473617.1"/>
    </source>
</evidence>
<protein>
    <recommendedName>
        <fullName evidence="5">Tail assembly chaperone</fullName>
    </recommendedName>
</protein>
<reference evidence="2 4" key="1">
    <citation type="journal article" date="2020" name="Microorganisms">
        <title>Reliable Identification of Environmental Pseudomonas Isolates Using the rpoD Gene.</title>
        <authorList>
            <consortium name="The Broad Institute Genome Sequencing Platform"/>
            <person name="Girard L."/>
            <person name="Lood C."/>
            <person name="Rokni-Zadeh H."/>
            <person name="van Noort V."/>
            <person name="Lavigne R."/>
            <person name="De Mot R."/>
        </authorList>
    </citation>
    <scope>NUCLEOTIDE SEQUENCE</scope>
    <source>
        <strain evidence="2 4">RW4S2</strain>
    </source>
</reference>
<organism evidence="2">
    <name type="scientific">Pseudomonas vlassakiae</name>
    <dbReference type="NCBI Taxonomy" id="485888"/>
    <lineage>
        <taxon>Bacteria</taxon>
        <taxon>Pseudomonadati</taxon>
        <taxon>Pseudomonadota</taxon>
        <taxon>Gammaproteobacteria</taxon>
        <taxon>Pseudomonadales</taxon>
        <taxon>Pseudomonadaceae</taxon>
        <taxon>Pseudomonas</taxon>
    </lineage>
</organism>
<dbReference type="RefSeq" id="WP_186604637.1">
    <property type="nucleotide sequence ID" value="NZ_JABWRP020000029.1"/>
</dbReference>
<proteinExistence type="predicted"/>
<reference evidence="2" key="2">
    <citation type="submission" date="2020-07" db="EMBL/GenBank/DDBJ databases">
        <authorList>
            <person name="Lood C."/>
            <person name="Girard L."/>
        </authorList>
    </citation>
    <scope>NUCLEOTIDE SEQUENCE</scope>
    <source>
        <strain evidence="2">RW4S2</strain>
    </source>
</reference>